<reference evidence="3" key="1">
    <citation type="journal article" date="2019" name="Int. J. Syst. Evol. Microbiol.">
        <title>The Global Catalogue of Microorganisms (GCM) 10K type strain sequencing project: providing services to taxonomists for standard genome sequencing and annotation.</title>
        <authorList>
            <consortium name="The Broad Institute Genomics Platform"/>
            <consortium name="The Broad Institute Genome Sequencing Center for Infectious Disease"/>
            <person name="Wu L."/>
            <person name="Ma J."/>
        </authorList>
    </citation>
    <scope>NUCLEOTIDE SEQUENCE [LARGE SCALE GENOMIC DNA]</scope>
    <source>
        <strain evidence="3">KCTC 23917</strain>
    </source>
</reference>
<dbReference type="EMBL" id="BMYU01000001">
    <property type="protein sequence ID" value="GGX28426.1"/>
    <property type="molecule type" value="Genomic_DNA"/>
</dbReference>
<feature type="domain" description="SH3b" evidence="1">
    <location>
        <begin position="14"/>
        <end position="76"/>
    </location>
</feature>
<keyword evidence="3" id="KW-1185">Reference proteome</keyword>
<evidence type="ECO:0000313" key="3">
    <source>
        <dbReference type="Proteomes" id="UP000653343"/>
    </source>
</evidence>
<proteinExistence type="predicted"/>
<evidence type="ECO:0000313" key="2">
    <source>
        <dbReference type="EMBL" id="GGX28426.1"/>
    </source>
</evidence>
<sequence length="535" mass="59164">MVLPLLAKAEVPKQPPRWVNADDVRVRSGPSADKDVIGRMSRGTELILKAPPYGDFCLIEGEGYYGYVACRFLSEQKILRPAAGVDGVDAAQRWVNGNGVVLRAAPNREAEVLARLSLNRVVKVSNEQADNGYCEVSTAEGIKGYTACQYLSNKQVVLAHIRGDRQAGQPVTADYNPEKVFWLNPDWVALEQYVGYLKEKHPDLPAGGPWPKDAALEKMKAHLALGLQAPKPPALTDWAALKQKAAKARDDDMEEIRNKIRIWGDLHEVISSQDRGGAGRVRQLIQALEFQTVQPSLFLSEADIGPGGAGIVNASGRFGIVYRQLTTPRPRKPANPDDPYGPGLYDMKSRIAILAKPVQEYRLFRDGRLKTQSTYLKVEEELWREFDEPMCSGWTPGFTFGDADDGIWRYFDYGTAEGSGEAKKMQKESRQSIEAGALYLFYTTAALPAQKASVSESKVAMDRKKTGFVRGTHLYYDLNGDGIPDIAVWEGTGKGPGHLGFASPNDDRWYRLMLANINGQWKILDADQFGYGCGC</sequence>
<protein>
    <recommendedName>
        <fullName evidence="1">SH3b domain-containing protein</fullName>
    </recommendedName>
</protein>
<gene>
    <name evidence="2" type="ORF">GCM10010946_01510</name>
</gene>
<dbReference type="PANTHER" id="PTHR34408">
    <property type="entry name" value="FAMILY PROTEIN, PUTATIVE-RELATED"/>
    <property type="match status" value="1"/>
</dbReference>
<dbReference type="PANTHER" id="PTHR34408:SF1">
    <property type="entry name" value="GLYCOSYL HYDROLASE FAMILY 19 DOMAIN-CONTAINING PROTEIN HI_1415"/>
    <property type="match status" value="1"/>
</dbReference>
<name>A0ABQ2XRF6_9BURK</name>
<organism evidence="2 3">
    <name type="scientific">Undibacterium squillarum</name>
    <dbReference type="NCBI Taxonomy" id="1131567"/>
    <lineage>
        <taxon>Bacteria</taxon>
        <taxon>Pseudomonadati</taxon>
        <taxon>Pseudomonadota</taxon>
        <taxon>Betaproteobacteria</taxon>
        <taxon>Burkholderiales</taxon>
        <taxon>Oxalobacteraceae</taxon>
        <taxon>Undibacterium</taxon>
    </lineage>
</organism>
<accession>A0ABQ2XRF6</accession>
<comment type="caution">
    <text evidence="2">The sequence shown here is derived from an EMBL/GenBank/DDBJ whole genome shotgun (WGS) entry which is preliminary data.</text>
</comment>
<dbReference type="Proteomes" id="UP000653343">
    <property type="component" value="Unassembled WGS sequence"/>
</dbReference>
<dbReference type="SMART" id="SM00287">
    <property type="entry name" value="SH3b"/>
    <property type="match status" value="2"/>
</dbReference>
<dbReference type="Gene3D" id="2.30.30.40">
    <property type="entry name" value="SH3 Domains"/>
    <property type="match status" value="2"/>
</dbReference>
<feature type="domain" description="SH3b" evidence="1">
    <location>
        <begin position="90"/>
        <end position="155"/>
    </location>
</feature>
<dbReference type="InterPro" id="IPR052354">
    <property type="entry name" value="Cell_Wall_Dynamics_Protein"/>
</dbReference>
<evidence type="ECO:0000259" key="1">
    <source>
        <dbReference type="SMART" id="SM00287"/>
    </source>
</evidence>
<dbReference type="InterPro" id="IPR003646">
    <property type="entry name" value="SH3-like_bac-type"/>
</dbReference>